<organism evidence="1 2">
    <name type="scientific">Rubrivirga marina</name>
    <dbReference type="NCBI Taxonomy" id="1196024"/>
    <lineage>
        <taxon>Bacteria</taxon>
        <taxon>Pseudomonadati</taxon>
        <taxon>Rhodothermota</taxon>
        <taxon>Rhodothermia</taxon>
        <taxon>Rhodothermales</taxon>
        <taxon>Rubricoccaceae</taxon>
        <taxon>Rubrivirga</taxon>
    </lineage>
</organism>
<gene>
    <name evidence="1" type="ORF">BSZ37_06010</name>
</gene>
<accession>A0A271J572</accession>
<keyword evidence="2" id="KW-1185">Reference proteome</keyword>
<reference evidence="1 2" key="1">
    <citation type="submission" date="2016-11" db="EMBL/GenBank/DDBJ databases">
        <title>Study of marine rhodopsin-containing bacteria.</title>
        <authorList>
            <person name="Yoshizawa S."/>
            <person name="Kumagai Y."/>
            <person name="Kogure K."/>
        </authorList>
    </citation>
    <scope>NUCLEOTIDE SEQUENCE [LARGE SCALE GENOMIC DNA]</scope>
    <source>
        <strain evidence="1 2">SAORIC-28</strain>
    </source>
</reference>
<dbReference type="EMBL" id="MQWD01000001">
    <property type="protein sequence ID" value="PAP78671.1"/>
    <property type="molecule type" value="Genomic_DNA"/>
</dbReference>
<dbReference type="OrthoDB" id="283948at2"/>
<comment type="caution">
    <text evidence="1">The sequence shown here is derived from an EMBL/GenBank/DDBJ whole genome shotgun (WGS) entry which is preliminary data.</text>
</comment>
<dbReference type="Pfam" id="PF12322">
    <property type="entry name" value="T4_baseplate"/>
    <property type="match status" value="1"/>
</dbReference>
<dbReference type="InterPro" id="IPR024364">
    <property type="entry name" value="Baseplate_phage_T4-like"/>
</dbReference>
<name>A0A271J572_9BACT</name>
<protein>
    <recommendedName>
        <fullName evidence="3">Phage baseplate protein</fullName>
    </recommendedName>
</protein>
<sequence>MPAASRALLLLGAAHPDEPPGALAALPVGRRDARLLRLRERTLGPALEIETRCPACDERLELTVPGADLRAASPAAAPEPLRLDHNGTTVTFRLPTSRDLLDATDADGLLRRCVLEAHDSNGEPVADLGHEVRAALAQAMAEADPLAEVDLAMTCVACGHEWSDVLDVASFVWAEFEAWAPRLLRDVHRLASAYGWAERDVLAMSAWRRGQYLQLLDA</sequence>
<evidence type="ECO:0000313" key="1">
    <source>
        <dbReference type="EMBL" id="PAP78671.1"/>
    </source>
</evidence>
<evidence type="ECO:0008006" key="3">
    <source>
        <dbReference type="Google" id="ProtNLM"/>
    </source>
</evidence>
<proteinExistence type="predicted"/>
<evidence type="ECO:0000313" key="2">
    <source>
        <dbReference type="Proteomes" id="UP000216339"/>
    </source>
</evidence>
<dbReference type="AlphaFoldDB" id="A0A271J572"/>
<dbReference type="Proteomes" id="UP000216339">
    <property type="component" value="Unassembled WGS sequence"/>
</dbReference>